<sequence>MPTNNPKISAYVPQYVFDRFKQYEKEQGLSMSQAVADILIRYFELTPARRPAAPPAIPAEVVERIASLERKVELLEKIAIPAPASLNSPLTFTSEAAGPDDADPAPSK</sequence>
<dbReference type="EMBL" id="CP003587">
    <property type="protein sequence ID" value="AGY60295.1"/>
    <property type="molecule type" value="Genomic_DNA"/>
</dbReference>
<dbReference type="RefSeq" id="WP_023175635.1">
    <property type="nucleotide sequence ID" value="NC_022600.1"/>
</dbReference>
<organism evidence="2 3">
    <name type="scientific">Gloeobacter kilaueensis (strain ATCC BAA-2537 / CCAP 1431/1 / ULC 316 / JS1)</name>
    <dbReference type="NCBI Taxonomy" id="1183438"/>
    <lineage>
        <taxon>Bacteria</taxon>
        <taxon>Bacillati</taxon>
        <taxon>Cyanobacteriota</taxon>
        <taxon>Cyanophyceae</taxon>
        <taxon>Gloeobacterales</taxon>
        <taxon>Gloeobacteraceae</taxon>
        <taxon>Gloeobacter</taxon>
    </lineage>
</organism>
<evidence type="ECO:0000313" key="2">
    <source>
        <dbReference type="EMBL" id="AGY60295.1"/>
    </source>
</evidence>
<reference evidence="2 3" key="1">
    <citation type="journal article" date="2013" name="PLoS ONE">
        <title>Cultivation and Complete Genome Sequencing of Gloeobacter kilaueensis sp. nov., from a Lava Cave in Kilauea Caldera, Hawai'i.</title>
        <authorList>
            <person name="Saw J.H."/>
            <person name="Schatz M."/>
            <person name="Brown M.V."/>
            <person name="Kunkel D.D."/>
            <person name="Foster J.S."/>
            <person name="Shick H."/>
            <person name="Christensen S."/>
            <person name="Hou S."/>
            <person name="Wan X."/>
            <person name="Donachie S.P."/>
        </authorList>
    </citation>
    <scope>NUCLEOTIDE SEQUENCE [LARGE SCALE GENOMIC DNA]</scope>
    <source>
        <strain evidence="3">JS</strain>
    </source>
</reference>
<evidence type="ECO:0000313" key="3">
    <source>
        <dbReference type="Proteomes" id="UP000017396"/>
    </source>
</evidence>
<keyword evidence="3" id="KW-1185">Reference proteome</keyword>
<dbReference type="HOGENOM" id="CLU_2193226_0_0_3"/>
<proteinExistence type="predicted"/>
<dbReference type="OrthoDB" id="490216at2"/>
<gene>
    <name evidence="2" type="ORF">GKIL_4049</name>
</gene>
<dbReference type="STRING" id="1183438.GKIL_4049"/>
<feature type="compositionally biased region" description="Polar residues" evidence="1">
    <location>
        <begin position="85"/>
        <end position="94"/>
    </location>
</feature>
<feature type="compositionally biased region" description="Acidic residues" evidence="1">
    <location>
        <begin position="98"/>
        <end position="108"/>
    </location>
</feature>
<feature type="region of interest" description="Disordered" evidence="1">
    <location>
        <begin position="85"/>
        <end position="108"/>
    </location>
</feature>
<name>U5QRH4_GLOK1</name>
<dbReference type="KEGG" id="glj:GKIL_4049"/>
<dbReference type="AlphaFoldDB" id="U5QRH4"/>
<dbReference type="Proteomes" id="UP000017396">
    <property type="component" value="Chromosome"/>
</dbReference>
<accession>U5QRH4</accession>
<evidence type="ECO:0000256" key="1">
    <source>
        <dbReference type="SAM" id="MobiDB-lite"/>
    </source>
</evidence>
<protein>
    <submittedName>
        <fullName evidence="2">Uncharacterized protein</fullName>
    </submittedName>
</protein>